<dbReference type="CDD" id="cd22231">
    <property type="entry name" value="RHH_NikR_HicB-like"/>
    <property type="match status" value="1"/>
</dbReference>
<keyword evidence="2" id="KW-1277">Toxin-antitoxin system</keyword>
<proteinExistence type="inferred from homology"/>
<dbReference type="EMBL" id="LNQE01000149">
    <property type="protein sequence ID" value="KUG28958.1"/>
    <property type="molecule type" value="Genomic_DNA"/>
</dbReference>
<dbReference type="NCBIfam" id="TIGR02606">
    <property type="entry name" value="antidote_CC2985"/>
    <property type="match status" value="1"/>
</dbReference>
<dbReference type="InterPro" id="IPR010985">
    <property type="entry name" value="Ribbon_hlx_hlx"/>
</dbReference>
<dbReference type="InterPro" id="IPR038296">
    <property type="entry name" value="ParD_sf"/>
</dbReference>
<comment type="caution">
    <text evidence="3">The sequence shown here is derived from an EMBL/GenBank/DDBJ whole genome shotgun (WGS) entry which is preliminary data.</text>
</comment>
<comment type="similarity">
    <text evidence="1">Belongs to the ParD antitoxin family.</text>
</comment>
<gene>
    <name evidence="3" type="ORF">ASZ90_001138</name>
</gene>
<dbReference type="SUPFAM" id="SSF47598">
    <property type="entry name" value="Ribbon-helix-helix"/>
    <property type="match status" value="1"/>
</dbReference>
<protein>
    <submittedName>
        <fullName evidence="3">Uncharacterized protein</fullName>
    </submittedName>
</protein>
<dbReference type="Gene3D" id="6.10.10.120">
    <property type="entry name" value="Antitoxin ParD1-like"/>
    <property type="match status" value="1"/>
</dbReference>
<name>A0A0W8G7G4_9ZZZZ</name>
<evidence type="ECO:0000256" key="1">
    <source>
        <dbReference type="ARBA" id="ARBA00008580"/>
    </source>
</evidence>
<organism evidence="3">
    <name type="scientific">hydrocarbon metagenome</name>
    <dbReference type="NCBI Taxonomy" id="938273"/>
    <lineage>
        <taxon>unclassified sequences</taxon>
        <taxon>metagenomes</taxon>
        <taxon>ecological metagenomes</taxon>
    </lineage>
</organism>
<reference evidence="3" key="1">
    <citation type="journal article" date="2015" name="Proc. Natl. Acad. Sci. U.S.A.">
        <title>Networks of energetic and metabolic interactions define dynamics in microbial communities.</title>
        <authorList>
            <person name="Embree M."/>
            <person name="Liu J.K."/>
            <person name="Al-Bassam M.M."/>
            <person name="Zengler K."/>
        </authorList>
    </citation>
    <scope>NUCLEOTIDE SEQUENCE</scope>
</reference>
<evidence type="ECO:0000256" key="2">
    <source>
        <dbReference type="ARBA" id="ARBA00022649"/>
    </source>
</evidence>
<dbReference type="Pfam" id="PF03693">
    <property type="entry name" value="ParD_antitoxin"/>
    <property type="match status" value="1"/>
</dbReference>
<evidence type="ECO:0000313" key="3">
    <source>
        <dbReference type="EMBL" id="KUG28958.1"/>
    </source>
</evidence>
<dbReference type="InterPro" id="IPR022789">
    <property type="entry name" value="ParD"/>
</dbReference>
<dbReference type="GO" id="GO:0006355">
    <property type="term" value="P:regulation of DNA-templated transcription"/>
    <property type="evidence" value="ECO:0007669"/>
    <property type="project" value="InterPro"/>
</dbReference>
<accession>A0A0W8G7G4</accession>
<dbReference type="PANTHER" id="PTHR36582">
    <property type="entry name" value="ANTITOXIN PARD"/>
    <property type="match status" value="1"/>
</dbReference>
<dbReference type="AlphaFoldDB" id="A0A0W8G7G4"/>
<sequence length="93" mass="10602">MPAVEKISIALTPDLAALVRQAVENGDYASSSEVIRDALRDWKHKRAMQRQHLEELRRLWTEGLGSGPGRFSGMDAIREEARRRFSDARRDVP</sequence>
<dbReference type="PANTHER" id="PTHR36582:SF2">
    <property type="entry name" value="ANTITOXIN PARD"/>
    <property type="match status" value="1"/>
</dbReference>